<dbReference type="AlphaFoldDB" id="A0AAV7Q9A1"/>
<comment type="caution">
    <text evidence="1">The sequence shown here is derived from an EMBL/GenBank/DDBJ whole genome shotgun (WGS) entry which is preliminary data.</text>
</comment>
<gene>
    <name evidence="1" type="ORF">NDU88_003258</name>
</gene>
<sequence>MRDPITTVPCLLAGHNIGDEEGRASPCFPALQRPQVGRCWRCGCAQVAHLSPRWVAATIYVVLVPRVCAPSGSIPQSGAHRTSDGGHSSSGARAAQVCRLRPDLKLDCRVLPPVKGGPGVPPNDCLNPKSRPTTDCLHWREKVDAADILVNTVSLFSDSVAPHD</sequence>
<dbReference type="Proteomes" id="UP001066276">
    <property type="component" value="Chromosome 6"/>
</dbReference>
<accession>A0AAV7Q9A1</accession>
<proteinExistence type="predicted"/>
<reference evidence="1" key="1">
    <citation type="journal article" date="2022" name="bioRxiv">
        <title>Sequencing and chromosome-scale assembly of the giantPleurodeles waltlgenome.</title>
        <authorList>
            <person name="Brown T."/>
            <person name="Elewa A."/>
            <person name="Iarovenko S."/>
            <person name="Subramanian E."/>
            <person name="Araus A.J."/>
            <person name="Petzold A."/>
            <person name="Susuki M."/>
            <person name="Suzuki K.-i.T."/>
            <person name="Hayashi T."/>
            <person name="Toyoda A."/>
            <person name="Oliveira C."/>
            <person name="Osipova E."/>
            <person name="Leigh N.D."/>
            <person name="Simon A."/>
            <person name="Yun M.H."/>
        </authorList>
    </citation>
    <scope>NUCLEOTIDE SEQUENCE</scope>
    <source>
        <strain evidence="1">20211129_DDA</strain>
        <tissue evidence="1">Liver</tissue>
    </source>
</reference>
<dbReference type="EMBL" id="JANPWB010000010">
    <property type="protein sequence ID" value="KAJ1136844.1"/>
    <property type="molecule type" value="Genomic_DNA"/>
</dbReference>
<evidence type="ECO:0000313" key="2">
    <source>
        <dbReference type="Proteomes" id="UP001066276"/>
    </source>
</evidence>
<evidence type="ECO:0000313" key="1">
    <source>
        <dbReference type="EMBL" id="KAJ1136844.1"/>
    </source>
</evidence>
<name>A0AAV7Q9A1_PLEWA</name>
<keyword evidence="2" id="KW-1185">Reference proteome</keyword>
<protein>
    <submittedName>
        <fullName evidence="1">Uncharacterized protein</fullName>
    </submittedName>
</protein>
<organism evidence="1 2">
    <name type="scientific">Pleurodeles waltl</name>
    <name type="common">Iberian ribbed newt</name>
    <dbReference type="NCBI Taxonomy" id="8319"/>
    <lineage>
        <taxon>Eukaryota</taxon>
        <taxon>Metazoa</taxon>
        <taxon>Chordata</taxon>
        <taxon>Craniata</taxon>
        <taxon>Vertebrata</taxon>
        <taxon>Euteleostomi</taxon>
        <taxon>Amphibia</taxon>
        <taxon>Batrachia</taxon>
        <taxon>Caudata</taxon>
        <taxon>Salamandroidea</taxon>
        <taxon>Salamandridae</taxon>
        <taxon>Pleurodelinae</taxon>
        <taxon>Pleurodeles</taxon>
    </lineage>
</organism>